<proteinExistence type="predicted"/>
<name>A0ABS2PFR8_9BACL</name>
<keyword evidence="3" id="KW-1185">Reference proteome</keyword>
<accession>A0ABS2PFR8</accession>
<gene>
    <name evidence="2" type="ORF">JOD17_003298</name>
</gene>
<evidence type="ECO:0000313" key="3">
    <source>
        <dbReference type="Proteomes" id="UP000741863"/>
    </source>
</evidence>
<feature type="compositionally biased region" description="Polar residues" evidence="1">
    <location>
        <begin position="52"/>
        <end position="77"/>
    </location>
</feature>
<feature type="region of interest" description="Disordered" evidence="1">
    <location>
        <begin position="52"/>
        <end position="93"/>
    </location>
</feature>
<comment type="caution">
    <text evidence="2">The sequence shown here is derived from an EMBL/GenBank/DDBJ whole genome shotgun (WGS) entry which is preliminary data.</text>
</comment>
<protein>
    <recommendedName>
        <fullName evidence="4">Ribbon-helix-helix protein CopG domain-containing protein</fullName>
    </recommendedName>
</protein>
<dbReference type="RefSeq" id="WP_204698976.1">
    <property type="nucleotide sequence ID" value="NZ_JAFBEC010000010.1"/>
</dbReference>
<reference evidence="2 3" key="1">
    <citation type="submission" date="2021-01" db="EMBL/GenBank/DDBJ databases">
        <title>Genomic Encyclopedia of Type Strains, Phase IV (KMG-IV): sequencing the most valuable type-strain genomes for metagenomic binning, comparative biology and taxonomic classification.</title>
        <authorList>
            <person name="Goeker M."/>
        </authorList>
    </citation>
    <scope>NUCLEOTIDE SEQUENCE [LARGE SCALE GENOMIC DNA]</scope>
    <source>
        <strain evidence="2 3">DSM 25540</strain>
    </source>
</reference>
<feature type="compositionally biased region" description="Basic residues" evidence="1">
    <location>
        <begin position="84"/>
        <end position="93"/>
    </location>
</feature>
<evidence type="ECO:0008006" key="4">
    <source>
        <dbReference type="Google" id="ProtNLM"/>
    </source>
</evidence>
<sequence length="93" mass="10842">MVNFRLPLDDKMDKDIIEWLDGISKGRKAEIVRQALRTYIQESNAANSYYINRFQSGPSDTPSTIKENNTIQQPTKQNEPEQSKKRKKPKLNF</sequence>
<evidence type="ECO:0000313" key="2">
    <source>
        <dbReference type="EMBL" id="MBM7634196.1"/>
    </source>
</evidence>
<dbReference type="EMBL" id="JAFBEC010000010">
    <property type="protein sequence ID" value="MBM7634196.1"/>
    <property type="molecule type" value="Genomic_DNA"/>
</dbReference>
<evidence type="ECO:0000256" key="1">
    <source>
        <dbReference type="SAM" id="MobiDB-lite"/>
    </source>
</evidence>
<dbReference type="Proteomes" id="UP000741863">
    <property type="component" value="Unassembled WGS sequence"/>
</dbReference>
<organism evidence="2 3">
    <name type="scientific">Geomicrobium sediminis</name>
    <dbReference type="NCBI Taxonomy" id="1347788"/>
    <lineage>
        <taxon>Bacteria</taxon>
        <taxon>Bacillati</taxon>
        <taxon>Bacillota</taxon>
        <taxon>Bacilli</taxon>
        <taxon>Bacillales</taxon>
        <taxon>Geomicrobium</taxon>
    </lineage>
</organism>